<name>A0A4Z0Q8Q7_9BACT</name>
<dbReference type="Pfam" id="PF00534">
    <property type="entry name" value="Glycos_transf_1"/>
    <property type="match status" value="1"/>
</dbReference>
<dbReference type="CDD" id="cd03801">
    <property type="entry name" value="GT4_PimA-like"/>
    <property type="match status" value="1"/>
</dbReference>
<protein>
    <submittedName>
        <fullName evidence="3">Glycosyltransferase</fullName>
    </submittedName>
</protein>
<dbReference type="GO" id="GO:0009103">
    <property type="term" value="P:lipopolysaccharide biosynthetic process"/>
    <property type="evidence" value="ECO:0007669"/>
    <property type="project" value="TreeGrafter"/>
</dbReference>
<comment type="caution">
    <text evidence="3">The sequence shown here is derived from an EMBL/GenBank/DDBJ whole genome shotgun (WGS) entry which is preliminary data.</text>
</comment>
<evidence type="ECO:0000259" key="2">
    <source>
        <dbReference type="Pfam" id="PF00534"/>
    </source>
</evidence>
<proteinExistence type="predicted"/>
<evidence type="ECO:0000313" key="3">
    <source>
        <dbReference type="EMBL" id="TGE25092.1"/>
    </source>
</evidence>
<keyword evidence="1 3" id="KW-0808">Transferase</keyword>
<dbReference type="PANTHER" id="PTHR46401:SF2">
    <property type="entry name" value="GLYCOSYLTRANSFERASE WBBK-RELATED"/>
    <property type="match status" value="1"/>
</dbReference>
<sequence>MKVLWLAAFPSPHETHPSTVPWIMTLADLVAKHPEVELTILNFAGDLKKPINEFDSNGIHFIYLRVPGWRPDILSLYQWRIAIMAKYMREHYHEYDLIHVHGSELQYQVATAGLDIPQVLSVQGLVSEYAKVVPNPVSKLKFLWTLAGYYECKYMPQMPHFSCRTHWDKSHVARLNPRGTIHHNWEMLRPEFFAAPAPAAPNGRPQVLFLGGQQIMKGFRETLAAFDLARQQQPDLKLAFAGRVTAADVQKAVQQAGLRHIRPQDVECHGFLSSEGLARLCHESLCLLHPSYIDNSPNTICEAQVAGLPVIASNVGGVSSLIDTEQTGILTDLNPRNLATEVLRLHDDPALRQRLAQQAQTVAQERHDPQAILQKTIDIYRAIL</sequence>
<accession>A0A4Z0Q8Q7</accession>
<dbReference type="EMBL" id="SRLC01000001">
    <property type="protein sequence ID" value="TGE25092.1"/>
    <property type="molecule type" value="Genomic_DNA"/>
</dbReference>
<dbReference type="Gene3D" id="3.40.50.2000">
    <property type="entry name" value="Glycogen Phosphorylase B"/>
    <property type="match status" value="2"/>
</dbReference>
<dbReference type="InterPro" id="IPR001296">
    <property type="entry name" value="Glyco_trans_1"/>
</dbReference>
<dbReference type="SUPFAM" id="SSF53756">
    <property type="entry name" value="UDP-Glycosyltransferase/glycogen phosphorylase"/>
    <property type="match status" value="1"/>
</dbReference>
<feature type="domain" description="Glycosyl transferase family 1" evidence="2">
    <location>
        <begin position="199"/>
        <end position="360"/>
    </location>
</feature>
<dbReference type="AlphaFoldDB" id="A0A4Z0Q8Q7"/>
<evidence type="ECO:0000313" key="4">
    <source>
        <dbReference type="Proteomes" id="UP000297549"/>
    </source>
</evidence>
<reference evidence="3 4" key="1">
    <citation type="submission" date="2019-04" db="EMBL/GenBank/DDBJ databases">
        <authorList>
            <person name="Feng G."/>
            <person name="Zhang J."/>
            <person name="Zhu H."/>
        </authorList>
    </citation>
    <scope>NUCLEOTIDE SEQUENCE [LARGE SCALE GENOMIC DNA]</scope>
    <source>
        <strain evidence="3 4">JCM 31653</strain>
    </source>
</reference>
<organism evidence="3 4">
    <name type="scientific">Hymenobacter aquaticus</name>
    <dbReference type="NCBI Taxonomy" id="1867101"/>
    <lineage>
        <taxon>Bacteria</taxon>
        <taxon>Pseudomonadati</taxon>
        <taxon>Bacteroidota</taxon>
        <taxon>Cytophagia</taxon>
        <taxon>Cytophagales</taxon>
        <taxon>Hymenobacteraceae</taxon>
        <taxon>Hymenobacter</taxon>
    </lineage>
</organism>
<dbReference type="Proteomes" id="UP000297549">
    <property type="component" value="Unassembled WGS sequence"/>
</dbReference>
<dbReference type="RefSeq" id="WP_135462671.1">
    <property type="nucleotide sequence ID" value="NZ_SRLC01000001.1"/>
</dbReference>
<dbReference type="GO" id="GO:0016757">
    <property type="term" value="F:glycosyltransferase activity"/>
    <property type="evidence" value="ECO:0007669"/>
    <property type="project" value="InterPro"/>
</dbReference>
<keyword evidence="4" id="KW-1185">Reference proteome</keyword>
<gene>
    <name evidence="3" type="ORF">E5K00_07805</name>
</gene>
<dbReference type="PANTHER" id="PTHR46401">
    <property type="entry name" value="GLYCOSYLTRANSFERASE WBBK-RELATED"/>
    <property type="match status" value="1"/>
</dbReference>
<evidence type="ECO:0000256" key="1">
    <source>
        <dbReference type="ARBA" id="ARBA00022679"/>
    </source>
</evidence>
<dbReference type="OrthoDB" id="1522162at2"/>